<evidence type="ECO:0000313" key="2">
    <source>
        <dbReference type="EMBL" id="AFS78093.1"/>
    </source>
</evidence>
<dbReference type="InterPro" id="IPR007391">
    <property type="entry name" value="Vancomycin_resist_VanW"/>
</dbReference>
<reference evidence="2 3" key="1">
    <citation type="journal article" date="2012" name="PLoS ONE">
        <title>The purine-utilizing bacterium Clostridium acidurici 9a: a genome-guided metabolic reconsideration.</title>
        <authorList>
            <person name="Hartwich K."/>
            <person name="Poehlein A."/>
            <person name="Daniel R."/>
        </authorList>
    </citation>
    <scope>NUCLEOTIDE SEQUENCE [LARGE SCALE GENOMIC DNA]</scope>
    <source>
        <strain evidence="3">ATCC 7906 / DSM 604 / BCRC 14475 / CIP 104303 / KCTC 5404 / NCIMB 10678 / 9a</strain>
    </source>
</reference>
<dbReference type="Proteomes" id="UP000006094">
    <property type="component" value="Chromosome"/>
</dbReference>
<gene>
    <name evidence="2" type="ordered locus">Curi_c10790</name>
</gene>
<name>K0AW39_GOTA9</name>
<dbReference type="InterPro" id="IPR052913">
    <property type="entry name" value="Glycopeptide_resist_protein"/>
</dbReference>
<dbReference type="AlphaFoldDB" id="K0AW39"/>
<proteinExistence type="predicted"/>
<organism evidence="2 3">
    <name type="scientific">Gottschalkia acidurici (strain ATCC 7906 / DSM 604 / BCRC 14475 / CIP 104303 / KCTC 5404 / NCIMB 10678 / 9a)</name>
    <name type="common">Clostridium acidurici</name>
    <dbReference type="NCBI Taxonomy" id="1128398"/>
    <lineage>
        <taxon>Bacteria</taxon>
        <taxon>Bacillati</taxon>
        <taxon>Bacillota</taxon>
        <taxon>Tissierellia</taxon>
        <taxon>Tissierellales</taxon>
        <taxon>Gottschalkiaceae</taxon>
        <taxon>Gottschalkia</taxon>
    </lineage>
</organism>
<accession>K0AW39</accession>
<dbReference type="eggNOG" id="COG2720">
    <property type="taxonomic scope" value="Bacteria"/>
</dbReference>
<dbReference type="PANTHER" id="PTHR35788">
    <property type="entry name" value="EXPORTED PROTEIN-RELATED"/>
    <property type="match status" value="1"/>
</dbReference>
<feature type="domain" description="YoaR-like putative peptidoglycan binding" evidence="1">
    <location>
        <begin position="80"/>
        <end position="186"/>
    </location>
</feature>
<dbReference type="PATRIC" id="fig|1128398.3.peg.1082"/>
<dbReference type="Pfam" id="PF12229">
    <property type="entry name" value="PG_binding_4"/>
    <property type="match status" value="1"/>
</dbReference>
<evidence type="ECO:0000259" key="1">
    <source>
        <dbReference type="Pfam" id="PF12229"/>
    </source>
</evidence>
<dbReference type="EMBL" id="CP003326">
    <property type="protein sequence ID" value="AFS78093.1"/>
    <property type="molecule type" value="Genomic_DNA"/>
</dbReference>
<dbReference type="PANTHER" id="PTHR35788:SF1">
    <property type="entry name" value="EXPORTED PROTEIN"/>
    <property type="match status" value="1"/>
</dbReference>
<dbReference type="InterPro" id="IPR022029">
    <property type="entry name" value="YoaR-like_PG-bd"/>
</dbReference>
<dbReference type="STRING" id="1128398.Curi_c10790"/>
<dbReference type="RefSeq" id="WP_014967230.1">
    <property type="nucleotide sequence ID" value="NC_018664.1"/>
</dbReference>
<dbReference type="Pfam" id="PF04294">
    <property type="entry name" value="VanW"/>
    <property type="match status" value="1"/>
</dbReference>
<keyword evidence="3" id="KW-1185">Reference proteome</keyword>
<dbReference type="KEGG" id="cad:Curi_c10790"/>
<dbReference type="OrthoDB" id="9797191at2"/>
<dbReference type="HOGENOM" id="CLU_011572_2_1_9"/>
<protein>
    <submittedName>
        <fullName evidence="2">VanW family protein</fullName>
    </submittedName>
</protein>
<sequence>MSNGAKIALISVFIILIVAVGGFSYNILNNNTIYNGVSIDDLEVGGFQKEEAKDYLESILKDGLENRKMTLGNGNYTKEVKYKDLGIDHEYQKSVEEAYQIGRRGNILARMKEIFTVSLNGKNIELKIKKDDNKIISLVETVNSEISSEKKDATIKYSEGRFIVTDEVIGIAVDKKKLTKNINDSIMVGEFIEIPITEDKPKMTKELLSLISSEIGSYSTSFGLEDSNRVHNVQLSAKSIDGRVVLPGEVFSFNETTGPRSKSAGYKEATVIMNGEFVPGEGGGVCQVSSTLYNTLLNSKMDIVERHPHTLPVGYVPEERDATVAYGYLDLKFRNSSEAPIYIKADVIGNQLIIKLFGKNKA</sequence>
<evidence type="ECO:0000313" key="3">
    <source>
        <dbReference type="Proteomes" id="UP000006094"/>
    </source>
</evidence>